<accession>M7YCV4</accession>
<name>M7YCV4_TRIUA</name>
<proteinExistence type="predicted"/>
<reference evidence="1" key="1">
    <citation type="journal article" date="2013" name="Nature">
        <title>Draft genome of the wheat A-genome progenitor Triticum urartu.</title>
        <authorList>
            <person name="Ling H.Q."/>
            <person name="Zhao S."/>
            <person name="Liu D."/>
            <person name="Wang J."/>
            <person name="Sun H."/>
            <person name="Zhang C."/>
            <person name="Fan H."/>
            <person name="Li D."/>
            <person name="Dong L."/>
            <person name="Tao Y."/>
            <person name="Gao C."/>
            <person name="Wu H."/>
            <person name="Li Y."/>
            <person name="Cui Y."/>
            <person name="Guo X."/>
            <person name="Zheng S."/>
            <person name="Wang B."/>
            <person name="Yu K."/>
            <person name="Liang Q."/>
            <person name="Yang W."/>
            <person name="Lou X."/>
            <person name="Chen J."/>
            <person name="Feng M."/>
            <person name="Jian J."/>
            <person name="Zhang X."/>
            <person name="Luo G."/>
            <person name="Jiang Y."/>
            <person name="Liu J."/>
            <person name="Wang Z."/>
            <person name="Sha Y."/>
            <person name="Zhang B."/>
            <person name="Wu H."/>
            <person name="Tang D."/>
            <person name="Shen Q."/>
            <person name="Xue P."/>
            <person name="Zou S."/>
            <person name="Wang X."/>
            <person name="Liu X."/>
            <person name="Wang F."/>
            <person name="Yang Y."/>
            <person name="An X."/>
            <person name="Dong Z."/>
            <person name="Zhang K."/>
            <person name="Zhang X."/>
            <person name="Luo M.C."/>
            <person name="Dvorak J."/>
            <person name="Tong Y."/>
            <person name="Wang J."/>
            <person name="Yang H."/>
            <person name="Li Z."/>
            <person name="Wang D."/>
            <person name="Zhang A."/>
            <person name="Wang J."/>
        </authorList>
    </citation>
    <scope>NUCLEOTIDE SEQUENCE</scope>
</reference>
<sequence>MEFLYDCAATATAVVADVAAALAGTAERYRSGQLKRALCEAEANAFKLVQLIEYISRLASSDTYDSSHLTHVLVVLWANIGGAADGVSRLALLLNSGRVWDGRRRCLIQVQLLYSRNENLMVILYIGATTSGSSSDALYKELYGMLALGRWCFAKVKEFTTSTWTYGTVCSSKFLSLKGTDRNGCIM</sequence>
<protein>
    <submittedName>
        <fullName evidence="1">Uncharacterized protein</fullName>
    </submittedName>
</protein>
<organism evidence="1">
    <name type="scientific">Triticum urartu</name>
    <name type="common">Red wild einkorn</name>
    <name type="synonym">Crithodium urartu</name>
    <dbReference type="NCBI Taxonomy" id="4572"/>
    <lineage>
        <taxon>Eukaryota</taxon>
        <taxon>Viridiplantae</taxon>
        <taxon>Streptophyta</taxon>
        <taxon>Embryophyta</taxon>
        <taxon>Tracheophyta</taxon>
        <taxon>Spermatophyta</taxon>
        <taxon>Magnoliopsida</taxon>
        <taxon>Liliopsida</taxon>
        <taxon>Poales</taxon>
        <taxon>Poaceae</taxon>
        <taxon>BOP clade</taxon>
        <taxon>Pooideae</taxon>
        <taxon>Triticodae</taxon>
        <taxon>Triticeae</taxon>
        <taxon>Triticinae</taxon>
        <taxon>Triticum</taxon>
    </lineage>
</organism>
<dbReference type="AlphaFoldDB" id="M7YCV4"/>
<dbReference type="EMBL" id="KD252077">
    <property type="protein sequence ID" value="EMS48083.1"/>
    <property type="molecule type" value="Genomic_DNA"/>
</dbReference>
<gene>
    <name evidence="1" type="ORF">TRIUR3_10350</name>
</gene>
<evidence type="ECO:0000313" key="1">
    <source>
        <dbReference type="EMBL" id="EMS48083.1"/>
    </source>
</evidence>